<dbReference type="PANTHER" id="PTHR40078:SF1">
    <property type="entry name" value="INTEGRAL MEMBRANE PROTEIN"/>
    <property type="match status" value="1"/>
</dbReference>
<feature type="compositionally biased region" description="Basic and acidic residues" evidence="1">
    <location>
        <begin position="216"/>
        <end position="234"/>
    </location>
</feature>
<name>A0A2A9E1I2_9MICO</name>
<feature type="transmembrane region" description="Helical" evidence="2">
    <location>
        <begin position="12"/>
        <end position="32"/>
    </location>
</feature>
<feature type="transmembrane region" description="Helical" evidence="2">
    <location>
        <begin position="152"/>
        <end position="175"/>
    </location>
</feature>
<accession>A0A2A9E1I2</accession>
<keyword evidence="2" id="KW-0472">Membrane</keyword>
<proteinExistence type="predicted"/>
<evidence type="ECO:0000313" key="4">
    <source>
        <dbReference type="Proteomes" id="UP000225548"/>
    </source>
</evidence>
<dbReference type="InterPro" id="IPR038750">
    <property type="entry name" value="YczE/YyaS-like"/>
</dbReference>
<organism evidence="3 4">
    <name type="scientific">Sanguibacter antarcticus</name>
    <dbReference type="NCBI Taxonomy" id="372484"/>
    <lineage>
        <taxon>Bacteria</taxon>
        <taxon>Bacillati</taxon>
        <taxon>Actinomycetota</taxon>
        <taxon>Actinomycetes</taxon>
        <taxon>Micrococcales</taxon>
        <taxon>Sanguibacteraceae</taxon>
        <taxon>Sanguibacter</taxon>
    </lineage>
</organism>
<evidence type="ECO:0000313" key="3">
    <source>
        <dbReference type="EMBL" id="PFG32431.1"/>
    </source>
</evidence>
<evidence type="ECO:0000256" key="2">
    <source>
        <dbReference type="SAM" id="Phobius"/>
    </source>
</evidence>
<dbReference type="PANTHER" id="PTHR40078">
    <property type="entry name" value="INTEGRAL MEMBRANE PROTEIN-RELATED"/>
    <property type="match status" value="1"/>
</dbReference>
<sequence length="234" mass="24542">MTRRLAQLFDGLTLYGVSMAMMFRSGLGLNPWDVFHGGVARHLPLSMGTIVVLTAVLVLALWIPLRQAPGLGTVANAVWLGVALDLALWVLPQADALAVQVPLLLGGIVLNGLAGALYIGSQLGPGPRDGLMTGIARKTGGSLRVIRTGIEVVVVALGWVLGGTVGIGTILYALAIGPLVQRFMPFCIVVVDPPAPRRGQAPRAVDASRSRALGDPVEHVDDVRGDLEGSRRRG</sequence>
<dbReference type="Proteomes" id="UP000225548">
    <property type="component" value="Unassembled WGS sequence"/>
</dbReference>
<dbReference type="AlphaFoldDB" id="A0A2A9E1I2"/>
<keyword evidence="2" id="KW-1133">Transmembrane helix</keyword>
<gene>
    <name evidence="3" type="ORF">ATL42_0270</name>
</gene>
<evidence type="ECO:0000256" key="1">
    <source>
        <dbReference type="SAM" id="MobiDB-lite"/>
    </source>
</evidence>
<comment type="caution">
    <text evidence="3">The sequence shown here is derived from an EMBL/GenBank/DDBJ whole genome shotgun (WGS) entry which is preliminary data.</text>
</comment>
<feature type="transmembrane region" description="Helical" evidence="2">
    <location>
        <begin position="44"/>
        <end position="63"/>
    </location>
</feature>
<keyword evidence="4" id="KW-1185">Reference proteome</keyword>
<feature type="transmembrane region" description="Helical" evidence="2">
    <location>
        <begin position="70"/>
        <end position="91"/>
    </location>
</feature>
<feature type="region of interest" description="Disordered" evidence="1">
    <location>
        <begin position="197"/>
        <end position="234"/>
    </location>
</feature>
<feature type="transmembrane region" description="Helical" evidence="2">
    <location>
        <begin position="97"/>
        <end position="119"/>
    </location>
</feature>
<dbReference type="EMBL" id="PDJG01000001">
    <property type="protein sequence ID" value="PFG32431.1"/>
    <property type="molecule type" value="Genomic_DNA"/>
</dbReference>
<protein>
    <submittedName>
        <fullName evidence="3">Putative membrane protein YczE</fullName>
    </submittedName>
</protein>
<keyword evidence="2" id="KW-0812">Transmembrane</keyword>
<reference evidence="3 4" key="1">
    <citation type="submission" date="2017-10" db="EMBL/GenBank/DDBJ databases">
        <title>Sequencing the genomes of 1000 actinobacteria strains.</title>
        <authorList>
            <person name="Klenk H.-P."/>
        </authorList>
    </citation>
    <scope>NUCLEOTIDE SEQUENCE [LARGE SCALE GENOMIC DNA]</scope>
    <source>
        <strain evidence="3 4">DSM 18966</strain>
    </source>
</reference>
<dbReference type="Pfam" id="PF19700">
    <property type="entry name" value="DUF6198"/>
    <property type="match status" value="1"/>
</dbReference>